<evidence type="ECO:0000313" key="1">
    <source>
        <dbReference type="EMBL" id="MCJ2186124.1"/>
    </source>
</evidence>
<keyword evidence="1" id="KW-0378">Hydrolase</keyword>
<dbReference type="Gene3D" id="1.10.30.50">
    <property type="match status" value="1"/>
</dbReference>
<proteinExistence type="predicted"/>
<accession>A0ABT0BM43</accession>
<reference evidence="1 2" key="1">
    <citation type="submission" date="2022-04" db="EMBL/GenBank/DDBJ databases">
        <title>Identification of a novel bacterium isolated from mangrove sediments.</title>
        <authorList>
            <person name="Pan X."/>
        </authorList>
    </citation>
    <scope>NUCLEOTIDE SEQUENCE [LARGE SCALE GENOMIC DNA]</scope>
    <source>
        <strain evidence="1 2">B2638</strain>
    </source>
</reference>
<keyword evidence="1" id="KW-0540">Nuclease</keyword>
<name>A0ABT0BM43_9SPHN</name>
<dbReference type="RefSeq" id="WP_243918344.1">
    <property type="nucleotide sequence ID" value="NZ_JALHLG010000005.1"/>
</dbReference>
<protein>
    <submittedName>
        <fullName evidence="1">HNH endonuclease</fullName>
    </submittedName>
</protein>
<organism evidence="1 2">
    <name type="scientific">Novosphingobium beihaiensis</name>
    <dbReference type="NCBI Taxonomy" id="2930389"/>
    <lineage>
        <taxon>Bacteria</taxon>
        <taxon>Pseudomonadati</taxon>
        <taxon>Pseudomonadota</taxon>
        <taxon>Alphaproteobacteria</taxon>
        <taxon>Sphingomonadales</taxon>
        <taxon>Sphingomonadaceae</taxon>
        <taxon>Novosphingobium</taxon>
    </lineage>
</organism>
<gene>
    <name evidence="1" type="ORF">MTR66_04760</name>
</gene>
<sequence length="99" mass="11482">MEVKSTVNGKGGTCWLCARPLGRWIEWHHPVPKSRGGRDTVPLHPICHRTIHANLTNAQLARMPVRAEALLECEEIRRFVMWVSNKHPDFHAPTRRMKR</sequence>
<dbReference type="GO" id="GO:0004519">
    <property type="term" value="F:endonuclease activity"/>
    <property type="evidence" value="ECO:0007669"/>
    <property type="project" value="UniProtKB-KW"/>
</dbReference>
<keyword evidence="1" id="KW-0255">Endonuclease</keyword>
<evidence type="ECO:0000313" key="2">
    <source>
        <dbReference type="Proteomes" id="UP001202281"/>
    </source>
</evidence>
<keyword evidence="2" id="KW-1185">Reference proteome</keyword>
<dbReference type="Proteomes" id="UP001202281">
    <property type="component" value="Unassembled WGS sequence"/>
</dbReference>
<comment type="caution">
    <text evidence="1">The sequence shown here is derived from an EMBL/GenBank/DDBJ whole genome shotgun (WGS) entry which is preliminary data.</text>
</comment>
<dbReference type="EMBL" id="JALHLG010000005">
    <property type="protein sequence ID" value="MCJ2186124.1"/>
    <property type="molecule type" value="Genomic_DNA"/>
</dbReference>